<dbReference type="EMBL" id="JAHUTI010021569">
    <property type="protein sequence ID" value="MED6239536.1"/>
    <property type="molecule type" value="Genomic_DNA"/>
</dbReference>
<comment type="caution">
    <text evidence="2">The sequence shown here is derived from an EMBL/GenBank/DDBJ whole genome shotgun (WGS) entry which is preliminary data.</text>
</comment>
<dbReference type="Proteomes" id="UP001345963">
    <property type="component" value="Unassembled WGS sequence"/>
</dbReference>
<feature type="non-terminal residue" evidence="2">
    <location>
        <position position="1"/>
    </location>
</feature>
<keyword evidence="3" id="KW-1185">Reference proteome</keyword>
<feature type="region of interest" description="Disordered" evidence="1">
    <location>
        <begin position="21"/>
        <end position="58"/>
    </location>
</feature>
<organism evidence="2 3">
    <name type="scientific">Ataeniobius toweri</name>
    <dbReference type="NCBI Taxonomy" id="208326"/>
    <lineage>
        <taxon>Eukaryota</taxon>
        <taxon>Metazoa</taxon>
        <taxon>Chordata</taxon>
        <taxon>Craniata</taxon>
        <taxon>Vertebrata</taxon>
        <taxon>Euteleostomi</taxon>
        <taxon>Actinopterygii</taxon>
        <taxon>Neopterygii</taxon>
        <taxon>Teleostei</taxon>
        <taxon>Neoteleostei</taxon>
        <taxon>Acanthomorphata</taxon>
        <taxon>Ovalentaria</taxon>
        <taxon>Atherinomorphae</taxon>
        <taxon>Cyprinodontiformes</taxon>
        <taxon>Goodeidae</taxon>
        <taxon>Ataeniobius</taxon>
    </lineage>
</organism>
<evidence type="ECO:0000313" key="3">
    <source>
        <dbReference type="Proteomes" id="UP001345963"/>
    </source>
</evidence>
<reference evidence="2 3" key="1">
    <citation type="submission" date="2021-07" db="EMBL/GenBank/DDBJ databases">
        <authorList>
            <person name="Palmer J.M."/>
        </authorList>
    </citation>
    <scope>NUCLEOTIDE SEQUENCE [LARGE SCALE GENOMIC DNA]</scope>
    <source>
        <strain evidence="2 3">AT_MEX2019</strain>
        <tissue evidence="2">Muscle</tissue>
    </source>
</reference>
<evidence type="ECO:0000313" key="2">
    <source>
        <dbReference type="EMBL" id="MED6239536.1"/>
    </source>
</evidence>
<proteinExistence type="predicted"/>
<sequence length="58" mass="6271">RRCRHFIRDNLSSYVVLLEPETSADDADSSIPAQLLLDGAPPLQDHGHSQPDASTGEA</sequence>
<accession>A0ABU7AP39</accession>
<protein>
    <submittedName>
        <fullName evidence="2">Uncharacterized protein</fullName>
    </submittedName>
</protein>
<gene>
    <name evidence="2" type="ORF">ATANTOWER_007710</name>
</gene>
<name>A0ABU7AP39_9TELE</name>
<evidence type="ECO:0000256" key="1">
    <source>
        <dbReference type="SAM" id="MobiDB-lite"/>
    </source>
</evidence>